<dbReference type="Proteomes" id="UP001280121">
    <property type="component" value="Unassembled WGS sequence"/>
</dbReference>
<evidence type="ECO:0000313" key="1">
    <source>
        <dbReference type="EMBL" id="KAK2643709.1"/>
    </source>
</evidence>
<reference evidence="1" key="1">
    <citation type="journal article" date="2023" name="Plant J.">
        <title>Genome sequences and population genomics provide insights into the demographic history, inbreeding, and mutation load of two 'living fossil' tree species of Dipteronia.</title>
        <authorList>
            <person name="Feng Y."/>
            <person name="Comes H.P."/>
            <person name="Chen J."/>
            <person name="Zhu S."/>
            <person name="Lu R."/>
            <person name="Zhang X."/>
            <person name="Li P."/>
            <person name="Qiu J."/>
            <person name="Olsen K.M."/>
            <person name="Qiu Y."/>
        </authorList>
    </citation>
    <scope>NUCLEOTIDE SEQUENCE</scope>
    <source>
        <strain evidence="1">KIB01</strain>
    </source>
</reference>
<evidence type="ECO:0000313" key="2">
    <source>
        <dbReference type="Proteomes" id="UP001280121"/>
    </source>
</evidence>
<dbReference type="PANTHER" id="PTHR15907">
    <property type="entry name" value="DUF614 FAMILY PROTEIN-RELATED"/>
    <property type="match status" value="1"/>
</dbReference>
<dbReference type="Pfam" id="PF04749">
    <property type="entry name" value="PLAC8"/>
    <property type="match status" value="1"/>
</dbReference>
<gene>
    <name evidence="1" type="ORF">Ddye_018904</name>
</gene>
<comment type="caution">
    <text evidence="1">The sequence shown here is derived from an EMBL/GenBank/DDBJ whole genome shotgun (WGS) entry which is preliminary data.</text>
</comment>
<dbReference type="InterPro" id="IPR006461">
    <property type="entry name" value="PLAC_motif_containing"/>
</dbReference>
<organism evidence="1 2">
    <name type="scientific">Dipteronia dyeriana</name>
    <dbReference type="NCBI Taxonomy" id="168575"/>
    <lineage>
        <taxon>Eukaryota</taxon>
        <taxon>Viridiplantae</taxon>
        <taxon>Streptophyta</taxon>
        <taxon>Embryophyta</taxon>
        <taxon>Tracheophyta</taxon>
        <taxon>Spermatophyta</taxon>
        <taxon>Magnoliopsida</taxon>
        <taxon>eudicotyledons</taxon>
        <taxon>Gunneridae</taxon>
        <taxon>Pentapetalae</taxon>
        <taxon>rosids</taxon>
        <taxon>malvids</taxon>
        <taxon>Sapindales</taxon>
        <taxon>Sapindaceae</taxon>
        <taxon>Hippocastanoideae</taxon>
        <taxon>Acereae</taxon>
        <taxon>Dipteronia</taxon>
    </lineage>
</organism>
<sequence length="72" mass="7931">MNIDHDRRPSPSDKPKWSSLLCSCEDDIPTCCITCWVPCVTFGPIAHVVDDGRSCWIGPPNAPPSPHKPMSK</sequence>
<protein>
    <submittedName>
        <fullName evidence="1">Uncharacterized protein</fullName>
    </submittedName>
</protein>
<accession>A0AAD9WTX5</accession>
<dbReference type="EMBL" id="JANJYI010000006">
    <property type="protein sequence ID" value="KAK2643709.1"/>
    <property type="molecule type" value="Genomic_DNA"/>
</dbReference>
<proteinExistence type="predicted"/>
<keyword evidence="2" id="KW-1185">Reference proteome</keyword>
<name>A0AAD9WTX5_9ROSI</name>
<dbReference type="AlphaFoldDB" id="A0AAD9WTX5"/>